<keyword evidence="1" id="KW-0805">Transcription regulation</keyword>
<dbReference type="PANTHER" id="PTHR47894:SF1">
    <property type="entry name" value="HTH-TYPE TRANSCRIPTIONAL REGULATOR VQSM"/>
    <property type="match status" value="1"/>
</dbReference>
<keyword evidence="3" id="KW-0804">Transcription</keyword>
<proteinExistence type="predicted"/>
<dbReference type="InterPro" id="IPR009057">
    <property type="entry name" value="Homeodomain-like_sf"/>
</dbReference>
<sequence>MKEFDIGFVRLNFIKPLLNGLYAEYAIKPDELGIPSALLEEPLTLIPVNVANRWFEQAEHLSQDPLFMLKLTPYIGFENVELFNKWVYHTPDFVVTFRRINYGCSMLQSGCSLSGLQSGNIVKWAYNNPYASHQARLHDSLRMAIMMFKMLRYYLGEEFTPLQVNLTGPAAELKQLEAFFGCKVKQSSAQTEVWLNASVTHLDENSQWERNDPLRLNDAQLDEYINIPQPHDTVKSLYSLINFSRYYGRPNVDFLADCLSISRQQLQRRLLAHGWNFSAMTANVLCNEAVQYLFKGYDINNIAQRLSYSNEQSFCRAFKRLRGVTPYQYLQKLKAKT</sequence>
<dbReference type="SMART" id="SM00342">
    <property type="entry name" value="HTH_ARAC"/>
    <property type="match status" value="1"/>
</dbReference>
<dbReference type="EMBL" id="BARX01000024">
    <property type="protein sequence ID" value="GAD03160.1"/>
    <property type="molecule type" value="Genomic_DNA"/>
</dbReference>
<evidence type="ECO:0000256" key="2">
    <source>
        <dbReference type="ARBA" id="ARBA00023125"/>
    </source>
</evidence>
<dbReference type="GO" id="GO:0000976">
    <property type="term" value="F:transcription cis-regulatory region binding"/>
    <property type="evidence" value="ECO:0007669"/>
    <property type="project" value="TreeGrafter"/>
</dbReference>
<protein>
    <submittedName>
        <fullName evidence="5">AraC-type DNA-binding domain-containing protein</fullName>
    </submittedName>
</protein>
<dbReference type="InterPro" id="IPR018060">
    <property type="entry name" value="HTH_AraC"/>
</dbReference>
<dbReference type="PROSITE" id="PS01124">
    <property type="entry name" value="HTH_ARAC_FAMILY_2"/>
    <property type="match status" value="1"/>
</dbReference>
<dbReference type="Pfam" id="PF12833">
    <property type="entry name" value="HTH_18"/>
    <property type="match status" value="1"/>
</dbReference>
<dbReference type="InterPro" id="IPR032687">
    <property type="entry name" value="AraC-type_N"/>
</dbReference>
<evidence type="ECO:0000313" key="6">
    <source>
        <dbReference type="Proteomes" id="UP000014461"/>
    </source>
</evidence>
<organism evidence="5 6">
    <name type="scientific">Agarivorans albus MKT 106</name>
    <dbReference type="NCBI Taxonomy" id="1331007"/>
    <lineage>
        <taxon>Bacteria</taxon>
        <taxon>Pseudomonadati</taxon>
        <taxon>Pseudomonadota</taxon>
        <taxon>Gammaproteobacteria</taxon>
        <taxon>Alteromonadales</taxon>
        <taxon>Alteromonadaceae</taxon>
        <taxon>Agarivorans</taxon>
    </lineage>
</organism>
<name>R9PPC5_AGAAL</name>
<keyword evidence="6" id="KW-1185">Reference proteome</keyword>
<dbReference type="SUPFAM" id="SSF46689">
    <property type="entry name" value="Homeodomain-like"/>
    <property type="match status" value="1"/>
</dbReference>
<evidence type="ECO:0000313" key="5">
    <source>
        <dbReference type="EMBL" id="GAD03160.1"/>
    </source>
</evidence>
<keyword evidence="2 5" id="KW-0238">DNA-binding</keyword>
<dbReference type="Gene3D" id="1.10.10.60">
    <property type="entry name" value="Homeodomain-like"/>
    <property type="match status" value="1"/>
</dbReference>
<dbReference type="AlphaFoldDB" id="R9PPC5"/>
<dbReference type="Pfam" id="PF12625">
    <property type="entry name" value="Arabinose_bd"/>
    <property type="match status" value="1"/>
</dbReference>
<evidence type="ECO:0000259" key="4">
    <source>
        <dbReference type="PROSITE" id="PS01124"/>
    </source>
</evidence>
<dbReference type="OrthoDB" id="5582699at2"/>
<reference evidence="5" key="1">
    <citation type="journal article" date="2013" name="Genome Announc.">
        <title>Draft Genome Sequence of Agarivorans albus Strain MKT 106T, an Agarolytic Marine Bacterium.</title>
        <authorList>
            <person name="Yasuike M."/>
            <person name="Nakamura Y."/>
            <person name="Kai W."/>
            <person name="Fujiwara A."/>
            <person name="Fukui Y."/>
            <person name="Satomi M."/>
            <person name="Sano M."/>
        </authorList>
    </citation>
    <scope>NUCLEOTIDE SEQUENCE [LARGE SCALE GENOMIC DNA]</scope>
</reference>
<comment type="caution">
    <text evidence="5">The sequence shown here is derived from an EMBL/GenBank/DDBJ whole genome shotgun (WGS) entry which is preliminary data.</text>
</comment>
<dbReference type="GO" id="GO:0005829">
    <property type="term" value="C:cytosol"/>
    <property type="evidence" value="ECO:0007669"/>
    <property type="project" value="TreeGrafter"/>
</dbReference>
<dbReference type="Proteomes" id="UP000014461">
    <property type="component" value="Unassembled WGS sequence"/>
</dbReference>
<dbReference type="GO" id="GO:0003700">
    <property type="term" value="F:DNA-binding transcription factor activity"/>
    <property type="evidence" value="ECO:0007669"/>
    <property type="project" value="InterPro"/>
</dbReference>
<dbReference type="PANTHER" id="PTHR47894">
    <property type="entry name" value="HTH-TYPE TRANSCRIPTIONAL REGULATOR GADX"/>
    <property type="match status" value="1"/>
</dbReference>
<feature type="domain" description="HTH araC/xylS-type" evidence="4">
    <location>
        <begin position="235"/>
        <end position="332"/>
    </location>
</feature>
<dbReference type="STRING" id="1331007.AALB_3240"/>
<evidence type="ECO:0000256" key="3">
    <source>
        <dbReference type="ARBA" id="ARBA00023163"/>
    </source>
</evidence>
<dbReference type="RefSeq" id="WP_016402927.1">
    <property type="nucleotide sequence ID" value="NZ_BARX01000024.1"/>
</dbReference>
<accession>R9PPC5</accession>
<evidence type="ECO:0000256" key="1">
    <source>
        <dbReference type="ARBA" id="ARBA00023015"/>
    </source>
</evidence>
<gene>
    <name evidence="5" type="ORF">AALB_3240</name>
</gene>